<accession>A0A6B0TVX1</accession>
<dbReference type="AlphaFoldDB" id="A0A6B0TVX1"/>
<evidence type="ECO:0000313" key="1">
    <source>
        <dbReference type="EMBL" id="MXU83488.1"/>
    </source>
</evidence>
<reference evidence="1" key="1">
    <citation type="submission" date="2019-12" db="EMBL/GenBank/DDBJ databases">
        <title>An insight into the sialome of adult female Ixodes ricinus ticks feeding for 6 days.</title>
        <authorList>
            <person name="Perner J."/>
            <person name="Ribeiro J.M.C."/>
        </authorList>
    </citation>
    <scope>NUCLEOTIDE SEQUENCE</scope>
    <source>
        <strain evidence="1">Semi-engorged</strain>
        <tissue evidence="1">Salivary glands</tissue>
    </source>
</reference>
<dbReference type="EMBL" id="GIFC01001405">
    <property type="protein sequence ID" value="MXU83488.1"/>
    <property type="molecule type" value="Transcribed_RNA"/>
</dbReference>
<sequence length="75" mass="8431">MRNATLRMTSTTAFYRGCCGGVFFFLLSLRSVASVYIYMSPGKLREGKYCKNDRHNNRGGIGSVQCRACFYIVVS</sequence>
<organism evidence="1">
    <name type="scientific">Ixodes ricinus</name>
    <name type="common">Common tick</name>
    <name type="synonym">Acarus ricinus</name>
    <dbReference type="NCBI Taxonomy" id="34613"/>
    <lineage>
        <taxon>Eukaryota</taxon>
        <taxon>Metazoa</taxon>
        <taxon>Ecdysozoa</taxon>
        <taxon>Arthropoda</taxon>
        <taxon>Chelicerata</taxon>
        <taxon>Arachnida</taxon>
        <taxon>Acari</taxon>
        <taxon>Parasitiformes</taxon>
        <taxon>Ixodida</taxon>
        <taxon>Ixodoidea</taxon>
        <taxon>Ixodidae</taxon>
        <taxon>Ixodinae</taxon>
        <taxon>Ixodes</taxon>
    </lineage>
</organism>
<proteinExistence type="predicted"/>
<name>A0A6B0TVX1_IXORI</name>
<protein>
    <submittedName>
        <fullName evidence="1">Putative secreted protein</fullName>
    </submittedName>
</protein>